<accession>G8BUF0</accession>
<protein>
    <recommendedName>
        <fullName evidence="1">Zn(2)-C6 fungal-type domain-containing protein</fullName>
    </recommendedName>
</protein>
<keyword evidence="3" id="KW-1185">Reference proteome</keyword>
<dbReference type="AlphaFoldDB" id="G8BUF0"/>
<dbReference type="Proteomes" id="UP000005666">
    <property type="component" value="Chromosome 6"/>
</dbReference>
<dbReference type="InterPro" id="IPR036864">
    <property type="entry name" value="Zn2-C6_fun-type_DNA-bd_sf"/>
</dbReference>
<dbReference type="PROSITE" id="PS00463">
    <property type="entry name" value="ZN2_CY6_FUNGAL_1"/>
    <property type="match status" value="1"/>
</dbReference>
<proteinExistence type="predicted"/>
<dbReference type="OrthoDB" id="4356994at2759"/>
<organism evidence="2 3">
    <name type="scientific">Tetrapisispora phaffii (strain ATCC 24235 / CBS 4417 / NBRC 1672 / NRRL Y-8282 / UCD 70-5)</name>
    <name type="common">Yeast</name>
    <name type="synonym">Fabospora phaffii</name>
    <dbReference type="NCBI Taxonomy" id="1071381"/>
    <lineage>
        <taxon>Eukaryota</taxon>
        <taxon>Fungi</taxon>
        <taxon>Dikarya</taxon>
        <taxon>Ascomycota</taxon>
        <taxon>Saccharomycotina</taxon>
        <taxon>Saccharomycetes</taxon>
        <taxon>Saccharomycetales</taxon>
        <taxon>Saccharomycetaceae</taxon>
        <taxon>Tetrapisispora</taxon>
    </lineage>
</organism>
<dbReference type="Gene3D" id="4.10.240.10">
    <property type="entry name" value="Zn(2)-C6 fungal-type DNA-binding domain"/>
    <property type="match status" value="1"/>
</dbReference>
<dbReference type="GO" id="GO:0000981">
    <property type="term" value="F:DNA-binding transcription factor activity, RNA polymerase II-specific"/>
    <property type="evidence" value="ECO:0007669"/>
    <property type="project" value="InterPro"/>
</dbReference>
<dbReference type="InterPro" id="IPR052693">
    <property type="entry name" value="Yeast_MDR_Regulatory"/>
</dbReference>
<dbReference type="GeneID" id="11531552"/>
<evidence type="ECO:0000313" key="2">
    <source>
        <dbReference type="EMBL" id="CCE63736.1"/>
    </source>
</evidence>
<dbReference type="CDD" id="cd12148">
    <property type="entry name" value="fungal_TF_MHR"/>
    <property type="match status" value="1"/>
</dbReference>
<dbReference type="GO" id="GO:0008270">
    <property type="term" value="F:zinc ion binding"/>
    <property type="evidence" value="ECO:0007669"/>
    <property type="project" value="InterPro"/>
</dbReference>
<evidence type="ECO:0000259" key="1">
    <source>
        <dbReference type="PROSITE" id="PS50048"/>
    </source>
</evidence>
<dbReference type="CDD" id="cd00067">
    <property type="entry name" value="GAL4"/>
    <property type="match status" value="1"/>
</dbReference>
<dbReference type="Pfam" id="PF00172">
    <property type="entry name" value="Zn_clus"/>
    <property type="match status" value="1"/>
</dbReference>
<dbReference type="PANTHER" id="PTHR31405:SF8">
    <property type="entry name" value="TRANSCRIPTION FACTOR PDR8-RELATED"/>
    <property type="match status" value="1"/>
</dbReference>
<dbReference type="SUPFAM" id="SSF57701">
    <property type="entry name" value="Zn2/Cys6 DNA-binding domain"/>
    <property type="match status" value="1"/>
</dbReference>
<name>G8BUF0_TETPH</name>
<evidence type="ECO:0000313" key="3">
    <source>
        <dbReference type="Proteomes" id="UP000005666"/>
    </source>
</evidence>
<dbReference type="RefSeq" id="XP_003686170.1">
    <property type="nucleotide sequence ID" value="XM_003686122.1"/>
</dbReference>
<reference evidence="2 3" key="1">
    <citation type="journal article" date="2011" name="Proc. Natl. Acad. Sci. U.S.A.">
        <title>Evolutionary erosion of yeast sex chromosomes by mating-type switching accidents.</title>
        <authorList>
            <person name="Gordon J.L."/>
            <person name="Armisen D."/>
            <person name="Proux-Wera E."/>
            <person name="Oheigeartaigh S.S."/>
            <person name="Byrne K.P."/>
            <person name="Wolfe K.H."/>
        </authorList>
    </citation>
    <scope>NUCLEOTIDE SEQUENCE [LARGE SCALE GENOMIC DNA]</scope>
    <source>
        <strain evidence="3">ATCC 24235 / CBS 4417 / NBRC 1672 / NRRL Y-8282 / UCD 70-5</strain>
    </source>
</reference>
<dbReference type="PROSITE" id="PS50048">
    <property type="entry name" value="ZN2_CY6_FUNGAL_2"/>
    <property type="match status" value="1"/>
</dbReference>
<dbReference type="InterPro" id="IPR001138">
    <property type="entry name" value="Zn2Cys6_DnaBD"/>
</dbReference>
<dbReference type="SMART" id="SM00066">
    <property type="entry name" value="GAL4"/>
    <property type="match status" value="1"/>
</dbReference>
<sequence>MIGASPSPSNGTNQGVKKKRNKLIKSCTFCRMRKLKCDKNKPMCSTCVVRQRKECSYTYTTSSRASSPTANDGKVNISNLSKKENVYDSLSPSEGNIEMLKDTVNTNGYLADSPSVSNTKYKKNPYYDYYNFQMKESGKISVSGPTSIRTTLIENSTLFRSNKLFNYIWEKVKISRDRWKLEHNFEKLNELSFEEQATFSKSKSLLYHITLNLPPYKEIVESINDFFDKSDIYYHSMALDKNKILSDLKACFILDNFNEKVIQIILINKFNHFKVAVILEILCITHFGLEVPHTIQIYRTHVKGITTSKSMYVEKAQFLLLHVFYLKTYCLTSGDYTNLLTISDLLCSTCIGLGFNRNIDALYSNKETLCGSLKSIKHIWLFTLFLDWDVSFNTGKGLAISKNDYDLDDFLKLYASEVEYTSITALILRFLKIIRKQYIIFTDRNETPDLSQFVEEIISFLKLEFPDIKNYVNYDQMHNISLMKFIVLIPALSVIITFLGLNKNPHQSVTKVRNYTYKFDMMIFKLTTNLVKYCFLLDNEYYPEIIRNTALDSDGYSRLNISPHLSFSISLTNSATLRSQSHFFFVAYLQLTYFSNNLVLSSDLGTAPFDIQSFCTPNDENYNMDSVFDFYVNVSIEWWEPQVTAMTNVLLRSYSCVIMKTLHKICFTIISTMRSIRDKTEHQWAANNECLVNAGNVLQKEIDCQINKSSNEIKVGKERSLYISPQGYTSSIEESMEDIKNPNFQYLDHLRRILDFDNCSLGSPTTKEESERYSKEFWANYVLDWEQEIAKIDNIFEAV</sequence>
<gene>
    <name evidence="2" type="primary">TPHA0F02550</name>
    <name evidence="2" type="ordered locus">TPHA_0F02550</name>
</gene>
<dbReference type="OMA" id="YNSGWEE"/>
<dbReference type="HOGENOM" id="CLU_010594_0_0_1"/>
<dbReference type="eggNOG" id="ENOG502SJDI">
    <property type="taxonomic scope" value="Eukaryota"/>
</dbReference>
<dbReference type="PANTHER" id="PTHR31405">
    <property type="entry name" value="TRANSCRIPTION FACTOR PDR8-RELATED"/>
    <property type="match status" value="1"/>
</dbReference>
<feature type="domain" description="Zn(2)-C6 fungal-type" evidence="1">
    <location>
        <begin position="26"/>
        <end position="57"/>
    </location>
</feature>
<dbReference type="KEGG" id="tpf:TPHA_0F02550"/>
<dbReference type="EMBL" id="HE612861">
    <property type="protein sequence ID" value="CCE63736.1"/>
    <property type="molecule type" value="Genomic_DNA"/>
</dbReference>